<feature type="active site" description="Schiff-base intermediate with DHAP; for FBP aldolase activity" evidence="15">
    <location>
        <position position="233"/>
    </location>
</feature>
<feature type="binding site" evidence="15">
    <location>
        <position position="235"/>
    </location>
    <ligand>
        <name>Mg(2+)</name>
        <dbReference type="ChEBI" id="CHEBI:18420"/>
        <label>2</label>
    </ligand>
</feature>
<feature type="active site" description="Proton donor/acceptor; for FBP aldolase activity" evidence="15">
    <location>
        <position position="230"/>
    </location>
</feature>
<dbReference type="GO" id="GO:0004332">
    <property type="term" value="F:fructose-bisphosphate aldolase activity"/>
    <property type="evidence" value="ECO:0007669"/>
    <property type="project" value="UniProtKB-UniRule"/>
</dbReference>
<feature type="binding site" evidence="15">
    <location>
        <position position="234"/>
    </location>
    <ligand>
        <name>Mg(2+)</name>
        <dbReference type="ChEBI" id="CHEBI:18420"/>
        <label>4</label>
    </ligand>
</feature>
<dbReference type="InterPro" id="IPR002803">
    <property type="entry name" value="FBPase_V"/>
</dbReference>
<feature type="binding site" description="in other chain" evidence="15">
    <location>
        <position position="288"/>
    </location>
    <ligand>
        <name>beta-D-fructose 1,6-bisphosphate</name>
        <dbReference type="ChEBI" id="CHEBI:32966"/>
        <note>ligand shared between dimeric partners</note>
    </ligand>
</feature>
<keyword evidence="12 15" id="KW-0456">Lyase</keyword>
<evidence type="ECO:0000256" key="8">
    <source>
        <dbReference type="ARBA" id="ARBA00022432"/>
    </source>
</evidence>
<dbReference type="PANTHER" id="PTHR38341">
    <property type="entry name" value="FRUCTOSE-1,6-BISPHOSPHATE ALDOLASE/PHOSPHATASE"/>
    <property type="match status" value="1"/>
</dbReference>
<feature type="binding site" evidence="15">
    <location>
        <begin position="243"/>
        <end position="244"/>
    </location>
    <ligand>
        <name>beta-D-fructose 1,6-bisphosphate</name>
        <dbReference type="ChEBI" id="CHEBI:32966"/>
        <note>ligand shared between dimeric partners</note>
    </ligand>
</feature>
<comment type="function">
    <text evidence="15">Catalyzes two subsequent steps in gluconeogenesis: the aldol condensation of dihydroxyacetone phosphate (DHAP) and glyceraldehyde-3-phosphate (GA3P) to fructose-1,6-bisphosphate (FBP), and the dephosphorylation of FBP to fructose-6-phosphate (F6P).</text>
</comment>
<evidence type="ECO:0000313" key="17">
    <source>
        <dbReference type="Proteomes" id="UP000604391"/>
    </source>
</evidence>
<dbReference type="Pfam" id="PF01950">
    <property type="entry name" value="FBPase_3"/>
    <property type="match status" value="1"/>
</dbReference>
<comment type="subunit">
    <text evidence="5 15">Homooctamer; dimer of tetramers.</text>
</comment>
<feature type="binding site" description="in other chain" evidence="15">
    <location>
        <position position="349"/>
    </location>
    <ligand>
        <name>beta-D-fructose 1,6-bisphosphate</name>
        <dbReference type="ChEBI" id="CHEBI:32966"/>
        <note>ligand shared between dimeric partners</note>
    </ligand>
</feature>
<evidence type="ECO:0000313" key="16">
    <source>
        <dbReference type="EMBL" id="HIJ99304.1"/>
    </source>
</evidence>
<keyword evidence="8 15" id="KW-0312">Gluconeogenesis</keyword>
<dbReference type="PIRSF" id="PIRSF015647">
    <property type="entry name" value="FBPtase_archl"/>
    <property type="match status" value="1"/>
</dbReference>
<protein>
    <recommendedName>
        <fullName evidence="7 15">Fructose-1,6-bisphosphate aldolase/phosphatase</fullName>
        <shortName evidence="15">FBP A/P</shortName>
        <shortName evidence="15">FBP aldolase/phosphatase</shortName>
        <ecNumber evidence="6 15">3.1.3.11</ecNumber>
        <ecNumber evidence="15">4.1.2.13</ecNumber>
    </recommendedName>
</protein>
<feature type="active site" description="Proton acceptor; for FBP phosphatase activity" evidence="15">
    <location>
        <position position="13"/>
    </location>
</feature>
<evidence type="ECO:0000256" key="6">
    <source>
        <dbReference type="ARBA" id="ARBA00013093"/>
    </source>
</evidence>
<keyword evidence="13 15" id="KW-0704">Schiff base</keyword>
<proteinExistence type="inferred from homology"/>
<keyword evidence="14 15" id="KW-0119">Carbohydrate metabolism</keyword>
<dbReference type="AlphaFoldDB" id="A0A832UT56"/>
<evidence type="ECO:0000256" key="3">
    <source>
        <dbReference type="ARBA" id="ARBA00004742"/>
    </source>
</evidence>
<reference evidence="16 17" key="1">
    <citation type="journal article" name="Nat. Commun.">
        <title>Undinarchaeota illuminate DPANN phylogeny and the impact of gene transfer on archaeal evolution.</title>
        <authorList>
            <person name="Dombrowski N."/>
            <person name="Williams T.A."/>
            <person name="Sun J."/>
            <person name="Woodcroft B.J."/>
            <person name="Lee J.H."/>
            <person name="Minh B.Q."/>
            <person name="Rinke C."/>
            <person name="Spang A."/>
        </authorList>
    </citation>
    <scope>NUCLEOTIDE SEQUENCE [LARGE SCALE GENOMIC DNA]</scope>
    <source>
        <strain evidence="16">MAG_bin17</strain>
    </source>
</reference>
<evidence type="ECO:0000256" key="2">
    <source>
        <dbReference type="ARBA" id="ARBA00001946"/>
    </source>
</evidence>
<feature type="binding site" description="in other chain" evidence="15">
    <location>
        <position position="134"/>
    </location>
    <ligand>
        <name>beta-D-fructose 1,6-bisphosphate</name>
        <dbReference type="ChEBI" id="CHEBI:32966"/>
        <note>ligand shared between dimeric partners</note>
    </ligand>
</feature>
<dbReference type="EC" id="4.1.2.13" evidence="15"/>
<evidence type="ECO:0000256" key="12">
    <source>
        <dbReference type="ARBA" id="ARBA00023239"/>
    </source>
</evidence>
<dbReference type="SUPFAM" id="SSF111249">
    <property type="entry name" value="Sulfolobus fructose-1,6-bisphosphatase-like"/>
    <property type="match status" value="1"/>
</dbReference>
<feature type="binding site" evidence="15">
    <location>
        <position position="20"/>
    </location>
    <ligand>
        <name>Mg(2+)</name>
        <dbReference type="ChEBI" id="CHEBI:18420"/>
        <label>1</label>
    </ligand>
</feature>
<feature type="binding site" evidence="15">
    <location>
        <position position="55"/>
    </location>
    <ligand>
        <name>Mg(2+)</name>
        <dbReference type="ChEBI" id="CHEBI:18420"/>
        <label>2</label>
    </ligand>
</feature>
<keyword evidence="9 15" id="KW-0479">Metal-binding</keyword>
<feature type="binding site" description="in other chain" evidence="15">
    <location>
        <begin position="105"/>
        <end position="106"/>
    </location>
    <ligand>
        <name>beta-D-fructose 1,6-bisphosphate</name>
        <dbReference type="ChEBI" id="CHEBI:32966"/>
        <note>ligand shared between dimeric partners</note>
    </ligand>
</feature>
<evidence type="ECO:0000256" key="13">
    <source>
        <dbReference type="ARBA" id="ARBA00023270"/>
    </source>
</evidence>
<dbReference type="GO" id="GO:0000287">
    <property type="term" value="F:magnesium ion binding"/>
    <property type="evidence" value="ECO:0007669"/>
    <property type="project" value="UniProtKB-UniRule"/>
</dbReference>
<feature type="binding site" evidence="15">
    <location>
        <position position="233"/>
    </location>
    <ligand>
        <name>Mg(2+)</name>
        <dbReference type="ChEBI" id="CHEBI:18420"/>
        <label>3</label>
    </ligand>
</feature>
<feature type="binding site" evidence="15">
    <location>
        <position position="13"/>
    </location>
    <ligand>
        <name>Mg(2+)</name>
        <dbReference type="ChEBI" id="CHEBI:18420"/>
        <label>1</label>
    </ligand>
</feature>
<evidence type="ECO:0000256" key="4">
    <source>
        <dbReference type="ARBA" id="ARBA00010693"/>
    </source>
</evidence>
<feature type="binding site" evidence="15">
    <location>
        <position position="20"/>
    </location>
    <ligand>
        <name>dihydroxyacetone phosphate</name>
        <dbReference type="ChEBI" id="CHEBI:57642"/>
    </ligand>
</feature>
<organism evidence="16 17">
    <name type="scientific">Candidatus Undinarchaeum marinum</name>
    <dbReference type="NCBI Taxonomy" id="2756141"/>
    <lineage>
        <taxon>Archaea</taxon>
        <taxon>Candidatus Undinarchaeota</taxon>
        <taxon>Candidatus Undinarchaeia</taxon>
        <taxon>Candidatus Undinarchaeales</taxon>
        <taxon>Candidatus Undinarchaeaceae</taxon>
        <taxon>Candidatus Undinarchaeum</taxon>
    </lineage>
</organism>
<feature type="binding site" evidence="15">
    <location>
        <position position="288"/>
    </location>
    <ligand>
        <name>dihydroxyacetone phosphate</name>
        <dbReference type="ChEBI" id="CHEBI:57642"/>
    </ligand>
</feature>
<accession>A0A832UT56</accession>
<evidence type="ECO:0000256" key="7">
    <source>
        <dbReference type="ARBA" id="ARBA00018635"/>
    </source>
</evidence>
<dbReference type="Proteomes" id="UP000604391">
    <property type="component" value="Unassembled WGS sequence"/>
</dbReference>
<gene>
    <name evidence="15" type="primary">fbp</name>
    <name evidence="16" type="ORF">H1011_00585</name>
</gene>
<dbReference type="InterPro" id="IPR036076">
    <property type="entry name" value="FBPase_V_sf"/>
</dbReference>
<dbReference type="UniPathway" id="UPA00138"/>
<dbReference type="PANTHER" id="PTHR38341:SF1">
    <property type="entry name" value="FRUCTOSE-1,6-BISPHOSPHATE ALDOLASE_PHOSPHATASE"/>
    <property type="match status" value="1"/>
</dbReference>
<evidence type="ECO:0000256" key="9">
    <source>
        <dbReference type="ARBA" id="ARBA00022723"/>
    </source>
</evidence>
<comment type="catalytic activity">
    <reaction evidence="1 15">
        <text>beta-D-fructose 1,6-bisphosphate + H2O = beta-D-fructose 6-phosphate + phosphate</text>
        <dbReference type="Rhea" id="RHEA:11064"/>
        <dbReference type="ChEBI" id="CHEBI:15377"/>
        <dbReference type="ChEBI" id="CHEBI:32966"/>
        <dbReference type="ChEBI" id="CHEBI:43474"/>
        <dbReference type="ChEBI" id="CHEBI:57634"/>
        <dbReference type="EC" id="3.1.3.11"/>
    </reaction>
</comment>
<dbReference type="EC" id="3.1.3.11" evidence="6 15"/>
<comment type="domain">
    <text evidence="15">Consists of a single catalytic domain, but remodels its active-site architecture via a large structural change to exhibit dual activities.</text>
</comment>
<feature type="binding site" description="in other chain" evidence="15">
    <location>
        <position position="20"/>
    </location>
    <ligand>
        <name>beta-D-fructose 1,6-bisphosphate</name>
        <dbReference type="ChEBI" id="CHEBI:32966"/>
        <note>ligand shared between dimeric partners</note>
    </ligand>
</feature>
<feature type="binding site" evidence="15">
    <location>
        <position position="96"/>
    </location>
    <ligand>
        <name>Mg(2+)</name>
        <dbReference type="ChEBI" id="CHEBI:18420"/>
        <label>1</label>
    </ligand>
</feature>
<feature type="binding site" evidence="15">
    <location>
        <position position="234"/>
    </location>
    <ligand>
        <name>Mg(2+)</name>
        <dbReference type="ChEBI" id="CHEBI:18420"/>
        <label>3</label>
    </ligand>
</feature>
<evidence type="ECO:0000256" key="1">
    <source>
        <dbReference type="ARBA" id="ARBA00001273"/>
    </source>
</evidence>
<name>A0A832UT56_9ARCH</name>
<keyword evidence="10 15" id="KW-0378">Hydrolase</keyword>
<feature type="binding site" evidence="15">
    <location>
        <position position="134"/>
    </location>
    <ligand>
        <name>dihydroxyacetone phosphate</name>
        <dbReference type="ChEBI" id="CHEBI:57642"/>
    </ligand>
</feature>
<evidence type="ECO:0000256" key="14">
    <source>
        <dbReference type="ARBA" id="ARBA00023277"/>
    </source>
</evidence>
<sequence>MAEKTTLSVIKADVGSIPGHVVAPPELLEECEIELNRGLTENTINDFYITRCGDDIQLIMTHFSGEDNTDVHRLAYDAFLRATKKAKEMKLYGAGQDLLKDTFSGNVKGMGPGVAEIEFEERRSDPVIVFAADKTDPGAFSLPFYRMFVDPFCTPGLVIDPTLQEGFSLEIHDIKENRKITLDAPEDTYKILAFIGSTGRYLIKRVYRRSDGEIAASLSTEKLTHIAGKYVGKDDPVAIVRCQSGFPSVGEALEPFAFPHLVSGWMRGSHRGPFMPVSQEDARNSRLDGPPKVIALGFQINKGTLVGPEDLFSDVAYDRTREKAQEVADYIRRHGPFEPHRLGEEEMEYTTLPQILKSLESKFKKI</sequence>
<dbReference type="NCBIfam" id="NF041126">
    <property type="entry name" value="FBP_aldo_phos"/>
    <property type="match status" value="1"/>
</dbReference>
<feature type="binding site" evidence="15">
    <location>
        <position position="54"/>
    </location>
    <ligand>
        <name>Mg(2+)</name>
        <dbReference type="ChEBI" id="CHEBI:18420"/>
        <label>2</label>
    </ligand>
</feature>
<keyword evidence="17" id="KW-1185">Reference proteome</keyword>
<dbReference type="EMBL" id="DVAD01000004">
    <property type="protein sequence ID" value="HIJ99304.1"/>
    <property type="molecule type" value="Genomic_DNA"/>
</dbReference>
<feature type="binding site" description="in other chain" evidence="15">
    <location>
        <position position="92"/>
    </location>
    <ligand>
        <name>beta-D-fructose 1,6-bisphosphate</name>
        <dbReference type="ChEBI" id="CHEBI:32966"/>
        <note>ligand shared between dimeric partners</note>
    </ligand>
</feature>
<dbReference type="GO" id="GO:0006094">
    <property type="term" value="P:gluconeogenesis"/>
    <property type="evidence" value="ECO:0007669"/>
    <property type="project" value="UniProtKB-UniRule"/>
</dbReference>
<feature type="binding site" evidence="15">
    <location>
        <position position="267"/>
    </location>
    <ligand>
        <name>dihydroxyacetone phosphate</name>
        <dbReference type="ChEBI" id="CHEBI:57642"/>
    </ligand>
</feature>
<comment type="similarity">
    <text evidence="4 15">Belongs to the FBP aldolase/phosphatase family.</text>
</comment>
<keyword evidence="11 15" id="KW-0460">Magnesium</keyword>
<comment type="catalytic activity">
    <reaction evidence="15">
        <text>beta-D-fructose 1,6-bisphosphate = D-glyceraldehyde 3-phosphate + dihydroxyacetone phosphate</text>
        <dbReference type="Rhea" id="RHEA:14729"/>
        <dbReference type="ChEBI" id="CHEBI:32966"/>
        <dbReference type="ChEBI" id="CHEBI:57642"/>
        <dbReference type="ChEBI" id="CHEBI:59776"/>
        <dbReference type="EC" id="4.1.2.13"/>
    </reaction>
</comment>
<dbReference type="HAMAP" id="MF_02067">
    <property type="entry name" value="FBP_aldolase_phosphatase"/>
    <property type="match status" value="1"/>
</dbReference>
<comment type="pathway">
    <text evidence="3 15">Carbohydrate biosynthesis; gluconeogenesis.</text>
</comment>
<evidence type="ECO:0000256" key="5">
    <source>
        <dbReference type="ARBA" id="ARBA00011820"/>
    </source>
</evidence>
<feature type="binding site" evidence="15">
    <location>
        <position position="54"/>
    </location>
    <ligand>
        <name>Mg(2+)</name>
        <dbReference type="ChEBI" id="CHEBI:18420"/>
        <label>1</label>
    </ligand>
</feature>
<dbReference type="GO" id="GO:0042132">
    <property type="term" value="F:fructose 1,6-bisphosphate 1-phosphatase activity"/>
    <property type="evidence" value="ECO:0007669"/>
    <property type="project" value="UniProtKB-UniRule"/>
</dbReference>
<comment type="cofactor">
    <cofactor evidence="2 15">
        <name>Mg(2+)</name>
        <dbReference type="ChEBI" id="CHEBI:18420"/>
    </cofactor>
</comment>
<evidence type="ECO:0000256" key="11">
    <source>
        <dbReference type="ARBA" id="ARBA00022842"/>
    </source>
</evidence>
<evidence type="ECO:0000256" key="10">
    <source>
        <dbReference type="ARBA" id="ARBA00022801"/>
    </source>
</evidence>
<comment type="caution">
    <text evidence="16">The sequence shown here is derived from an EMBL/GenBank/DDBJ whole genome shotgun (WGS) entry which is preliminary data.</text>
</comment>
<feature type="binding site" description="in other chain" evidence="15">
    <location>
        <position position="267"/>
    </location>
    <ligand>
        <name>beta-D-fructose 1,6-bisphosphate</name>
        <dbReference type="ChEBI" id="CHEBI:32966"/>
        <note>ligand shared between dimeric partners</note>
    </ligand>
</feature>
<feature type="binding site" evidence="15">
    <location>
        <position position="235"/>
    </location>
    <ligand>
        <name>Mg(2+)</name>
        <dbReference type="ChEBI" id="CHEBI:18420"/>
        <label>3</label>
    </ligand>
</feature>
<evidence type="ECO:0000256" key="15">
    <source>
        <dbReference type="HAMAP-Rule" id="MF_02067"/>
    </source>
</evidence>
<feature type="binding site" evidence="15">
    <location>
        <position position="133"/>
    </location>
    <ligand>
        <name>Mg(2+)</name>
        <dbReference type="ChEBI" id="CHEBI:18420"/>
        <label>2</label>
    </ligand>
</feature>